<name>A0A521D8M3_9SPHI</name>
<feature type="transmembrane region" description="Helical" evidence="1">
    <location>
        <begin position="128"/>
        <end position="148"/>
    </location>
</feature>
<evidence type="ECO:0000313" key="2">
    <source>
        <dbReference type="EMBL" id="SMO68057.1"/>
    </source>
</evidence>
<keyword evidence="1" id="KW-0812">Transmembrane</keyword>
<organism evidence="2 3">
    <name type="scientific">Pedobacter westerhofensis</name>
    <dbReference type="NCBI Taxonomy" id="425512"/>
    <lineage>
        <taxon>Bacteria</taxon>
        <taxon>Pseudomonadati</taxon>
        <taxon>Bacteroidota</taxon>
        <taxon>Sphingobacteriia</taxon>
        <taxon>Sphingobacteriales</taxon>
        <taxon>Sphingobacteriaceae</taxon>
        <taxon>Pedobacter</taxon>
    </lineage>
</organism>
<sequence length="184" mass="21087">MYAFDSYFCTMKKERKIVTKVPQREIDILFAEYAATKQHPSNRLIHWVCLPLMIFSILGLAWSIPFPHLGFLGRYNGFLNWASFLIAFSGYYYYRLSPVLSYMMLLLVFALSLVVVQFEKWALAGGPALWLVCVVVLLIAVAGLFIGQKIEGKRTAFLNSVKFVLIGPIWLLEIFSIKIGLKRH</sequence>
<feature type="transmembrane region" description="Helical" evidence="1">
    <location>
        <begin position="100"/>
        <end position="116"/>
    </location>
</feature>
<dbReference type="Pfam" id="PF06127">
    <property type="entry name" value="Mpo1-like"/>
    <property type="match status" value="1"/>
</dbReference>
<dbReference type="Proteomes" id="UP000320300">
    <property type="component" value="Unassembled WGS sequence"/>
</dbReference>
<feature type="transmembrane region" description="Helical" evidence="1">
    <location>
        <begin position="78"/>
        <end position="94"/>
    </location>
</feature>
<dbReference type="AlphaFoldDB" id="A0A521D8M3"/>
<gene>
    <name evidence="2" type="ORF">SAMN06265348_105108</name>
</gene>
<keyword evidence="1" id="KW-1133">Transmembrane helix</keyword>
<dbReference type="EMBL" id="FXTN01000005">
    <property type="protein sequence ID" value="SMO68057.1"/>
    <property type="molecule type" value="Genomic_DNA"/>
</dbReference>
<dbReference type="PANTHER" id="PTHR28026:SF9">
    <property type="entry name" value="2-HYDROXY-PALMITIC ACID DIOXYGENASE MPO1"/>
    <property type="match status" value="1"/>
</dbReference>
<dbReference type="GO" id="GO:0046521">
    <property type="term" value="P:sphingoid catabolic process"/>
    <property type="evidence" value="ECO:0007669"/>
    <property type="project" value="TreeGrafter"/>
</dbReference>
<keyword evidence="3" id="KW-1185">Reference proteome</keyword>
<protein>
    <submittedName>
        <fullName evidence="2">Uncharacterized membrane protein YGL010W</fullName>
    </submittedName>
</protein>
<keyword evidence="1" id="KW-0472">Membrane</keyword>
<proteinExistence type="predicted"/>
<accession>A0A521D8M3</accession>
<dbReference type="GO" id="GO:0016020">
    <property type="term" value="C:membrane"/>
    <property type="evidence" value="ECO:0007669"/>
    <property type="project" value="GOC"/>
</dbReference>
<evidence type="ECO:0000256" key="1">
    <source>
        <dbReference type="SAM" id="Phobius"/>
    </source>
</evidence>
<evidence type="ECO:0000313" key="3">
    <source>
        <dbReference type="Proteomes" id="UP000320300"/>
    </source>
</evidence>
<feature type="transmembrane region" description="Helical" evidence="1">
    <location>
        <begin position="160"/>
        <end position="181"/>
    </location>
</feature>
<dbReference type="InterPro" id="IPR009305">
    <property type="entry name" value="Mpo1-like"/>
</dbReference>
<feature type="transmembrane region" description="Helical" evidence="1">
    <location>
        <begin position="44"/>
        <end position="66"/>
    </location>
</feature>
<reference evidence="2 3" key="1">
    <citation type="submission" date="2017-05" db="EMBL/GenBank/DDBJ databases">
        <authorList>
            <person name="Varghese N."/>
            <person name="Submissions S."/>
        </authorList>
    </citation>
    <scope>NUCLEOTIDE SEQUENCE [LARGE SCALE GENOMIC DNA]</scope>
    <source>
        <strain evidence="2 3">DSM 19036</strain>
    </source>
</reference>
<dbReference type="PANTHER" id="PTHR28026">
    <property type="entry name" value="DUF962 DOMAIN PROTEIN (AFU_ORTHOLOGUE AFUA_8G05310)"/>
    <property type="match status" value="1"/>
</dbReference>